<evidence type="ECO:0000313" key="2">
    <source>
        <dbReference type="EMBL" id="KAB2625998.1"/>
    </source>
</evidence>
<sequence>MFKRERDAERVSKGEDWIRGGLKLNYDWLDLMWVEVVLVLELTMVVHPEAMKNRDCEDKKRVDANPKPNKKGMRGDAKIECKAKLAVNKGIGCEIFVVTVFNEERNHPMSSASHLFRSHHRVSKVKKAVIEQCVQDIISVSKQVGLLEVHLIGHDAEMLKENFEDEKKKNDSFYFKIEIDKKWRLTKTEYLNFF</sequence>
<name>A0A5N5HED3_9ROSA</name>
<dbReference type="PANTHER" id="PTHR47718">
    <property type="entry name" value="OS01G0519700 PROTEIN"/>
    <property type="match status" value="1"/>
</dbReference>
<proteinExistence type="predicted"/>
<evidence type="ECO:0000256" key="1">
    <source>
        <dbReference type="SAM" id="MobiDB-lite"/>
    </source>
</evidence>
<reference evidence="2 3" key="3">
    <citation type="submission" date="2019-11" db="EMBL/GenBank/DDBJ databases">
        <title>A de novo genome assembly of a pear dwarfing rootstock.</title>
        <authorList>
            <person name="Wang F."/>
            <person name="Wang J."/>
            <person name="Li S."/>
            <person name="Zhang Y."/>
            <person name="Fang M."/>
            <person name="Ma L."/>
            <person name="Zhao Y."/>
            <person name="Jiang S."/>
        </authorList>
    </citation>
    <scope>NUCLEOTIDE SEQUENCE [LARGE SCALE GENOMIC DNA]</scope>
    <source>
        <strain evidence="2">S2</strain>
        <tissue evidence="2">Leaf</tissue>
    </source>
</reference>
<keyword evidence="3" id="KW-1185">Reference proteome</keyword>
<feature type="compositionally biased region" description="Basic and acidic residues" evidence="1">
    <location>
        <begin position="55"/>
        <end position="64"/>
    </location>
</feature>
<dbReference type="EMBL" id="SMOL01000160">
    <property type="protein sequence ID" value="KAB2625998.1"/>
    <property type="molecule type" value="Genomic_DNA"/>
</dbReference>
<dbReference type="AlphaFoldDB" id="A0A5N5HED3"/>
<evidence type="ECO:0000313" key="3">
    <source>
        <dbReference type="Proteomes" id="UP000327157"/>
    </source>
</evidence>
<dbReference type="Proteomes" id="UP000327157">
    <property type="component" value="Chromosome 16"/>
</dbReference>
<comment type="caution">
    <text evidence="2">The sequence shown here is derived from an EMBL/GenBank/DDBJ whole genome shotgun (WGS) entry which is preliminary data.</text>
</comment>
<reference evidence="3" key="2">
    <citation type="submission" date="2019-10" db="EMBL/GenBank/DDBJ databases">
        <title>A de novo genome assembly of a pear dwarfing rootstock.</title>
        <authorList>
            <person name="Wang F."/>
            <person name="Wang J."/>
            <person name="Li S."/>
            <person name="Zhang Y."/>
            <person name="Fang M."/>
            <person name="Ma L."/>
            <person name="Zhao Y."/>
            <person name="Jiang S."/>
        </authorList>
    </citation>
    <scope>NUCLEOTIDE SEQUENCE [LARGE SCALE GENOMIC DNA]</scope>
</reference>
<reference evidence="2 3" key="1">
    <citation type="submission" date="2019-09" db="EMBL/GenBank/DDBJ databases">
        <authorList>
            <person name="Ou C."/>
        </authorList>
    </citation>
    <scope>NUCLEOTIDE SEQUENCE [LARGE SCALE GENOMIC DNA]</scope>
    <source>
        <strain evidence="2">S2</strain>
        <tissue evidence="2">Leaf</tissue>
    </source>
</reference>
<accession>A0A5N5HED3</accession>
<organism evidence="2 3">
    <name type="scientific">Pyrus ussuriensis x Pyrus communis</name>
    <dbReference type="NCBI Taxonomy" id="2448454"/>
    <lineage>
        <taxon>Eukaryota</taxon>
        <taxon>Viridiplantae</taxon>
        <taxon>Streptophyta</taxon>
        <taxon>Embryophyta</taxon>
        <taxon>Tracheophyta</taxon>
        <taxon>Spermatophyta</taxon>
        <taxon>Magnoliopsida</taxon>
        <taxon>eudicotyledons</taxon>
        <taxon>Gunneridae</taxon>
        <taxon>Pentapetalae</taxon>
        <taxon>rosids</taxon>
        <taxon>fabids</taxon>
        <taxon>Rosales</taxon>
        <taxon>Rosaceae</taxon>
        <taxon>Amygdaloideae</taxon>
        <taxon>Maleae</taxon>
        <taxon>Pyrus</taxon>
    </lineage>
</organism>
<feature type="region of interest" description="Disordered" evidence="1">
    <location>
        <begin position="55"/>
        <end position="75"/>
    </location>
</feature>
<protein>
    <submittedName>
        <fullName evidence="2">Uncharacterized protein</fullName>
    </submittedName>
</protein>
<gene>
    <name evidence="2" type="ORF">D8674_017658</name>
</gene>